<comment type="subcellular location">
    <subcellularLocation>
        <location evidence="1">Cell membrane</location>
        <topology evidence="1">Multi-pass membrane protein</topology>
    </subcellularLocation>
</comment>
<feature type="transmembrane region" description="Helical" evidence="8">
    <location>
        <begin position="188"/>
        <end position="206"/>
    </location>
</feature>
<keyword evidence="10" id="KW-1185">Reference proteome</keyword>
<dbReference type="KEGG" id="stae:HNV11_03905"/>
<evidence type="ECO:0000256" key="2">
    <source>
        <dbReference type="ARBA" id="ARBA00022475"/>
    </source>
</evidence>
<feature type="transmembrane region" description="Helical" evidence="8">
    <location>
        <begin position="126"/>
        <end position="150"/>
    </location>
</feature>
<feature type="transmembrane region" description="Helical" evidence="8">
    <location>
        <begin position="352"/>
        <end position="372"/>
    </location>
</feature>
<dbReference type="GO" id="GO:0016758">
    <property type="term" value="F:hexosyltransferase activity"/>
    <property type="evidence" value="ECO:0007669"/>
    <property type="project" value="InterPro"/>
</dbReference>
<keyword evidence="6 8" id="KW-0472">Membrane</keyword>
<evidence type="ECO:0000256" key="5">
    <source>
        <dbReference type="ARBA" id="ARBA00022989"/>
    </source>
</evidence>
<dbReference type="AlphaFoldDB" id="A0A6M5Y447"/>
<evidence type="ECO:0000313" key="10">
    <source>
        <dbReference type="Proteomes" id="UP000502756"/>
    </source>
</evidence>
<name>A0A6M5Y447_9BACT</name>
<feature type="transmembrane region" description="Helical" evidence="8">
    <location>
        <begin position="90"/>
        <end position="106"/>
    </location>
</feature>
<feature type="transmembrane region" description="Helical" evidence="8">
    <location>
        <begin position="12"/>
        <end position="36"/>
    </location>
</feature>
<evidence type="ECO:0000256" key="3">
    <source>
        <dbReference type="ARBA" id="ARBA00022679"/>
    </source>
</evidence>
<evidence type="ECO:0000256" key="7">
    <source>
        <dbReference type="ARBA" id="ARBA00024033"/>
    </source>
</evidence>
<dbReference type="GO" id="GO:0005886">
    <property type="term" value="C:plasma membrane"/>
    <property type="evidence" value="ECO:0007669"/>
    <property type="project" value="UniProtKB-SubCell"/>
</dbReference>
<accession>A0A6M5Y447</accession>
<dbReference type="Proteomes" id="UP000502756">
    <property type="component" value="Chromosome"/>
</dbReference>
<evidence type="ECO:0000313" key="9">
    <source>
        <dbReference type="EMBL" id="QJW88579.1"/>
    </source>
</evidence>
<evidence type="ECO:0000256" key="4">
    <source>
        <dbReference type="ARBA" id="ARBA00022692"/>
    </source>
</evidence>
<gene>
    <name evidence="9" type="ORF">HNV11_03905</name>
</gene>
<reference evidence="9 10" key="1">
    <citation type="submission" date="2020-05" db="EMBL/GenBank/DDBJ databases">
        <title>Genome sequencing of Spirosoma sp. TS118.</title>
        <authorList>
            <person name="Lee J.-H."/>
            <person name="Jeong S."/>
            <person name="Zhao L."/>
            <person name="Jung J.-H."/>
            <person name="Kim M.-K."/>
            <person name="Lim S."/>
        </authorList>
    </citation>
    <scope>NUCLEOTIDE SEQUENCE [LARGE SCALE GENOMIC DNA]</scope>
    <source>
        <strain evidence="9 10">TS118</strain>
    </source>
</reference>
<feature type="transmembrane region" description="Helical" evidence="8">
    <location>
        <begin position="276"/>
        <end position="292"/>
    </location>
</feature>
<dbReference type="EMBL" id="CP053435">
    <property type="protein sequence ID" value="QJW88579.1"/>
    <property type="molecule type" value="Genomic_DNA"/>
</dbReference>
<dbReference type="Pfam" id="PF09594">
    <property type="entry name" value="GT87"/>
    <property type="match status" value="1"/>
</dbReference>
<dbReference type="RefSeq" id="WP_171738416.1">
    <property type="nucleotide sequence ID" value="NZ_CP053435.1"/>
</dbReference>
<evidence type="ECO:0000256" key="8">
    <source>
        <dbReference type="SAM" id="Phobius"/>
    </source>
</evidence>
<keyword evidence="5 8" id="KW-1133">Transmembrane helix</keyword>
<feature type="transmembrane region" description="Helical" evidence="8">
    <location>
        <begin position="298"/>
        <end position="315"/>
    </location>
</feature>
<feature type="transmembrane region" description="Helical" evidence="8">
    <location>
        <begin position="322"/>
        <end position="340"/>
    </location>
</feature>
<proteinExistence type="inferred from homology"/>
<keyword evidence="4 8" id="KW-0812">Transmembrane</keyword>
<protein>
    <submittedName>
        <fullName evidence="9">DUF2029 domain-containing protein</fullName>
    </submittedName>
</protein>
<evidence type="ECO:0000256" key="1">
    <source>
        <dbReference type="ARBA" id="ARBA00004651"/>
    </source>
</evidence>
<comment type="similarity">
    <text evidence="7">Belongs to the glycosyltransferase 87 family.</text>
</comment>
<sequence length="389" mass="44798">MSAFPGQSIFSNYRFVFGVYALATLFASIKLTILFSSNNYSIFYYSLYHLIEGKSLYALYPAQYSDHYHYAPTFAALFAPIFALPYSVGLFLWQFLFAGVWVYAVYRMPLTRQQKVFAYWFGLQELFTSLVNSQTNPLIAAIPLFAFLSFEKKQPLWAAFFIVLGFNIKIYSLVAAALFLLYPQKRRFLVYMMLWGLVLGLLPLLFTSPAELLYQYEMWVRELLFKSNHDKWANTSIHRLIHLFLSPDVPTAVIIGSGVLLFCTVYVHVQRFGQRAFRLLMVASILIFQVIFNPVSESPTYITAVTGVLIWWFVGPQSTLDRILLISCFVLTVLSPSDFFPAVLRDQWTKPYALKALPCVLIWFRVIYLMHVRSPIMHSVSKSSSLINS</sequence>
<feature type="transmembrane region" description="Helical" evidence="8">
    <location>
        <begin position="42"/>
        <end position="60"/>
    </location>
</feature>
<dbReference type="InterPro" id="IPR018584">
    <property type="entry name" value="GT87"/>
</dbReference>
<keyword evidence="2" id="KW-1003">Cell membrane</keyword>
<evidence type="ECO:0000256" key="6">
    <source>
        <dbReference type="ARBA" id="ARBA00023136"/>
    </source>
</evidence>
<keyword evidence="3" id="KW-0808">Transferase</keyword>
<organism evidence="9 10">
    <name type="scientific">Spirosoma taeanense</name>
    <dbReference type="NCBI Taxonomy" id="2735870"/>
    <lineage>
        <taxon>Bacteria</taxon>
        <taxon>Pseudomonadati</taxon>
        <taxon>Bacteroidota</taxon>
        <taxon>Cytophagia</taxon>
        <taxon>Cytophagales</taxon>
        <taxon>Cytophagaceae</taxon>
        <taxon>Spirosoma</taxon>
    </lineage>
</organism>
<feature type="transmembrane region" description="Helical" evidence="8">
    <location>
        <begin position="249"/>
        <end position="269"/>
    </location>
</feature>
<feature type="transmembrane region" description="Helical" evidence="8">
    <location>
        <begin position="156"/>
        <end position="181"/>
    </location>
</feature>